<dbReference type="EMBL" id="PXXW01000013">
    <property type="protein sequence ID" value="RAO02027.1"/>
    <property type="molecule type" value="Genomic_DNA"/>
</dbReference>
<dbReference type="SUPFAM" id="SSF56784">
    <property type="entry name" value="HAD-like"/>
    <property type="match status" value="1"/>
</dbReference>
<keyword evidence="5" id="KW-1185">Reference proteome</keyword>
<dbReference type="Proteomes" id="UP000249334">
    <property type="component" value="Unassembled WGS sequence"/>
</dbReference>
<dbReference type="AlphaFoldDB" id="A0A1C4Z0Z2"/>
<dbReference type="STRING" id="285676.GA0070561_4787"/>
<dbReference type="EMBL" id="FMCR01000005">
    <property type="protein sequence ID" value="SCF26645.1"/>
    <property type="molecule type" value="Genomic_DNA"/>
</dbReference>
<dbReference type="InterPro" id="IPR036412">
    <property type="entry name" value="HAD-like_sf"/>
</dbReference>
<dbReference type="RefSeq" id="WP_091404054.1">
    <property type="nucleotide sequence ID" value="NZ_CP192017.1"/>
</dbReference>
<name>A0A1C4Z0Z2_9ACTN</name>
<evidence type="ECO:0000256" key="1">
    <source>
        <dbReference type="ARBA" id="ARBA00022801"/>
    </source>
</evidence>
<dbReference type="PANTHER" id="PTHR43316:SF8">
    <property type="entry name" value="HAD FAMILY HYDROLASE"/>
    <property type="match status" value="1"/>
</dbReference>
<protein>
    <submittedName>
        <fullName evidence="3">Putative hydrolase of the HAD superfamily</fullName>
    </submittedName>
</protein>
<gene>
    <name evidence="3" type="ORF">GA0070561_4787</name>
    <name evidence="2" type="ORF">GAR05_01636</name>
</gene>
<evidence type="ECO:0000313" key="3">
    <source>
        <dbReference type="EMBL" id="SCF26645.1"/>
    </source>
</evidence>
<dbReference type="InterPro" id="IPR051540">
    <property type="entry name" value="S-2-haloacid_dehalogenase"/>
</dbReference>
<reference evidence="2 5" key="2">
    <citation type="submission" date="2018-03" db="EMBL/GenBank/DDBJ databases">
        <title>Genomic framework for the identification of Micromonospora saelicesensis and Micromonospora noduli.</title>
        <authorList>
            <person name="Riesco R."/>
            <person name="Trujillo M.E."/>
        </authorList>
    </citation>
    <scope>NUCLEOTIDE SEQUENCE [LARGE SCALE GENOMIC DNA]</scope>
    <source>
        <strain evidence="2 5">GAR05</strain>
    </source>
</reference>
<keyword evidence="1 3" id="KW-0378">Hydrolase</keyword>
<dbReference type="PANTHER" id="PTHR43316">
    <property type="entry name" value="HYDROLASE, HALOACID DELAHOGENASE-RELATED"/>
    <property type="match status" value="1"/>
</dbReference>
<evidence type="ECO:0000313" key="2">
    <source>
        <dbReference type="EMBL" id="RAO02027.1"/>
    </source>
</evidence>
<dbReference type="SFLD" id="SFLDS00003">
    <property type="entry name" value="Haloacid_Dehalogenase"/>
    <property type="match status" value="1"/>
</dbReference>
<organism evidence="3 4">
    <name type="scientific">Micromonospora saelicesensis</name>
    <dbReference type="NCBI Taxonomy" id="285676"/>
    <lineage>
        <taxon>Bacteria</taxon>
        <taxon>Bacillati</taxon>
        <taxon>Actinomycetota</taxon>
        <taxon>Actinomycetes</taxon>
        <taxon>Micromonosporales</taxon>
        <taxon>Micromonosporaceae</taxon>
        <taxon>Micromonospora</taxon>
    </lineage>
</organism>
<dbReference type="InterPro" id="IPR023198">
    <property type="entry name" value="PGP-like_dom2"/>
</dbReference>
<proteinExistence type="predicted"/>
<sequence>MTVGLAARRQAQVLIFDADDTLWENNVVFERVIDDFLGWLDHPTLDRAELRAVLDDIERANAVAHGYGSKVFLRSLADCLERLRERPATDSERQEIDRLALALVEHQVELMPGVADALDELAGRHELLLLTKGDREEQQRKLDACGLLHHFGAAHIVAEKNVDTYRWLTREHGFAPDGAWMIGNSPKSDILPARAAGLNAVFIPNANTWVLEDDELDPTDGGVLRLAAFRDLLRHF</sequence>
<evidence type="ECO:0000313" key="4">
    <source>
        <dbReference type="Proteomes" id="UP000198864"/>
    </source>
</evidence>
<dbReference type="SFLD" id="SFLDG01129">
    <property type="entry name" value="C1.5:_HAD__Beta-PGM__Phosphata"/>
    <property type="match status" value="1"/>
</dbReference>
<dbReference type="GO" id="GO:0016787">
    <property type="term" value="F:hydrolase activity"/>
    <property type="evidence" value="ECO:0007669"/>
    <property type="project" value="UniProtKB-KW"/>
</dbReference>
<evidence type="ECO:0000313" key="5">
    <source>
        <dbReference type="Proteomes" id="UP000249334"/>
    </source>
</evidence>
<reference evidence="3 4" key="1">
    <citation type="submission" date="2016-06" db="EMBL/GenBank/DDBJ databases">
        <authorList>
            <person name="Kjaerup R.B."/>
            <person name="Dalgaard T.S."/>
            <person name="Juul-Madsen H.R."/>
        </authorList>
    </citation>
    <scope>NUCLEOTIDE SEQUENCE [LARGE SCALE GENOMIC DNA]</scope>
    <source>
        <strain evidence="3 4">DSM 44871</strain>
    </source>
</reference>
<accession>A0A1C4Z0Z2</accession>
<dbReference type="Gene3D" id="1.10.150.240">
    <property type="entry name" value="Putative phosphatase, domain 2"/>
    <property type="match status" value="1"/>
</dbReference>
<dbReference type="Proteomes" id="UP000198864">
    <property type="component" value="Unassembled WGS sequence"/>
</dbReference>
<dbReference type="Pfam" id="PF00702">
    <property type="entry name" value="Hydrolase"/>
    <property type="match status" value="1"/>
</dbReference>
<dbReference type="InterPro" id="IPR023214">
    <property type="entry name" value="HAD_sf"/>
</dbReference>
<dbReference type="Gene3D" id="3.40.50.1000">
    <property type="entry name" value="HAD superfamily/HAD-like"/>
    <property type="match status" value="1"/>
</dbReference>